<protein>
    <submittedName>
        <fullName evidence="1">Uncharacterized protein</fullName>
    </submittedName>
</protein>
<gene>
    <name evidence="1" type="ORF">V6N11_011127</name>
</gene>
<proteinExistence type="predicted"/>
<comment type="caution">
    <text evidence="1">The sequence shown here is derived from an EMBL/GenBank/DDBJ whole genome shotgun (WGS) entry which is preliminary data.</text>
</comment>
<evidence type="ECO:0000313" key="2">
    <source>
        <dbReference type="Proteomes" id="UP001396334"/>
    </source>
</evidence>
<reference evidence="1 2" key="1">
    <citation type="journal article" date="2024" name="G3 (Bethesda)">
        <title>Genome assembly of Hibiscus sabdariffa L. provides insights into metabolisms of medicinal natural products.</title>
        <authorList>
            <person name="Kim T."/>
        </authorList>
    </citation>
    <scope>NUCLEOTIDE SEQUENCE [LARGE SCALE GENOMIC DNA]</scope>
    <source>
        <strain evidence="1">TK-2024</strain>
        <tissue evidence="1">Old leaves</tissue>
    </source>
</reference>
<dbReference type="EMBL" id="JBBPBN010000016">
    <property type="protein sequence ID" value="KAK9021125.1"/>
    <property type="molecule type" value="Genomic_DNA"/>
</dbReference>
<dbReference type="Proteomes" id="UP001396334">
    <property type="component" value="Unassembled WGS sequence"/>
</dbReference>
<sequence length="161" mass="18826">MEFDGEVVKFDVYKTMRHPDNVVSINFIDIIDVIGLATEEFIGTNSVSNPCRELKDSKEKEETIKELEKKFSIESNPHFLPSKSKISHSILQTPDIELKPPPEQLREGYALSMVVSKLKKIRKNAYMNNRTYKKETKELHDHRISLKEILSWTKCMNWRKS</sequence>
<name>A0ABR2S7Q4_9ROSI</name>
<evidence type="ECO:0000313" key="1">
    <source>
        <dbReference type="EMBL" id="KAK9021125.1"/>
    </source>
</evidence>
<keyword evidence="2" id="KW-1185">Reference proteome</keyword>
<accession>A0ABR2S7Q4</accession>
<organism evidence="1 2">
    <name type="scientific">Hibiscus sabdariffa</name>
    <name type="common">roselle</name>
    <dbReference type="NCBI Taxonomy" id="183260"/>
    <lineage>
        <taxon>Eukaryota</taxon>
        <taxon>Viridiplantae</taxon>
        <taxon>Streptophyta</taxon>
        <taxon>Embryophyta</taxon>
        <taxon>Tracheophyta</taxon>
        <taxon>Spermatophyta</taxon>
        <taxon>Magnoliopsida</taxon>
        <taxon>eudicotyledons</taxon>
        <taxon>Gunneridae</taxon>
        <taxon>Pentapetalae</taxon>
        <taxon>rosids</taxon>
        <taxon>malvids</taxon>
        <taxon>Malvales</taxon>
        <taxon>Malvaceae</taxon>
        <taxon>Malvoideae</taxon>
        <taxon>Hibiscus</taxon>
    </lineage>
</organism>